<gene>
    <name evidence="9" type="ORF">J2S44_000399</name>
</gene>
<comment type="similarity">
    <text evidence="6">Belongs to the ABC-4 integral membrane protein family.</text>
</comment>
<dbReference type="PANTHER" id="PTHR30572">
    <property type="entry name" value="MEMBRANE COMPONENT OF TRANSPORTER-RELATED"/>
    <property type="match status" value="1"/>
</dbReference>
<comment type="subcellular location">
    <subcellularLocation>
        <location evidence="1">Cell membrane</location>
        <topology evidence="1">Multi-pass membrane protein</topology>
    </subcellularLocation>
</comment>
<feature type="transmembrane region" description="Helical" evidence="7">
    <location>
        <begin position="265"/>
        <end position="292"/>
    </location>
</feature>
<name>A0AAE3ZHN7_9ACTN</name>
<feature type="transmembrane region" description="Helical" evidence="7">
    <location>
        <begin position="776"/>
        <end position="798"/>
    </location>
</feature>
<keyword evidence="3 7" id="KW-0812">Transmembrane</keyword>
<feature type="transmembrane region" description="Helical" evidence="7">
    <location>
        <begin position="408"/>
        <end position="433"/>
    </location>
</feature>
<comment type="caution">
    <text evidence="9">The sequence shown here is derived from an EMBL/GenBank/DDBJ whole genome shotgun (WGS) entry which is preliminary data.</text>
</comment>
<dbReference type="InterPro" id="IPR050250">
    <property type="entry name" value="Macrolide_Exporter_MacB"/>
</dbReference>
<dbReference type="RefSeq" id="WP_310408441.1">
    <property type="nucleotide sequence ID" value="NZ_JAVDYC010000001.1"/>
</dbReference>
<evidence type="ECO:0000313" key="10">
    <source>
        <dbReference type="Proteomes" id="UP001183629"/>
    </source>
</evidence>
<evidence type="ECO:0000256" key="1">
    <source>
        <dbReference type="ARBA" id="ARBA00004651"/>
    </source>
</evidence>
<feature type="transmembrane region" description="Helical" evidence="7">
    <location>
        <begin position="501"/>
        <end position="522"/>
    </location>
</feature>
<reference evidence="9 10" key="1">
    <citation type="submission" date="2023-07" db="EMBL/GenBank/DDBJ databases">
        <title>Sequencing the genomes of 1000 actinobacteria strains.</title>
        <authorList>
            <person name="Klenk H.-P."/>
        </authorList>
    </citation>
    <scope>NUCLEOTIDE SEQUENCE [LARGE SCALE GENOMIC DNA]</scope>
    <source>
        <strain evidence="9 10">DSM 44711</strain>
    </source>
</reference>
<evidence type="ECO:0000256" key="6">
    <source>
        <dbReference type="ARBA" id="ARBA00038076"/>
    </source>
</evidence>
<feature type="transmembrane region" description="Helical" evidence="7">
    <location>
        <begin position="724"/>
        <end position="755"/>
    </location>
</feature>
<evidence type="ECO:0000256" key="4">
    <source>
        <dbReference type="ARBA" id="ARBA00022989"/>
    </source>
</evidence>
<dbReference type="EMBL" id="JAVDYC010000001">
    <property type="protein sequence ID" value="MDR7320149.1"/>
    <property type="molecule type" value="Genomic_DNA"/>
</dbReference>
<organism evidence="9 10">
    <name type="scientific">Catenuloplanes niger</name>
    <dbReference type="NCBI Taxonomy" id="587534"/>
    <lineage>
        <taxon>Bacteria</taxon>
        <taxon>Bacillati</taxon>
        <taxon>Actinomycetota</taxon>
        <taxon>Actinomycetes</taxon>
        <taxon>Micromonosporales</taxon>
        <taxon>Micromonosporaceae</taxon>
        <taxon>Catenuloplanes</taxon>
    </lineage>
</organism>
<keyword evidence="5 7" id="KW-0472">Membrane</keyword>
<evidence type="ECO:0000256" key="3">
    <source>
        <dbReference type="ARBA" id="ARBA00022692"/>
    </source>
</evidence>
<evidence type="ECO:0000259" key="8">
    <source>
        <dbReference type="Pfam" id="PF02687"/>
    </source>
</evidence>
<dbReference type="Pfam" id="PF02687">
    <property type="entry name" value="FtsX"/>
    <property type="match status" value="2"/>
</dbReference>
<keyword evidence="10" id="KW-1185">Reference proteome</keyword>
<dbReference type="InterPro" id="IPR003838">
    <property type="entry name" value="ABC3_permease_C"/>
</dbReference>
<feature type="domain" description="ABC3 transporter permease C-terminal" evidence="8">
    <location>
        <begin position="735"/>
        <end position="847"/>
    </location>
</feature>
<keyword evidence="4 7" id="KW-1133">Transmembrane helix</keyword>
<evidence type="ECO:0000313" key="9">
    <source>
        <dbReference type="EMBL" id="MDR7320149.1"/>
    </source>
</evidence>
<dbReference type="AlphaFoldDB" id="A0AAE3ZHN7"/>
<proteinExistence type="inferred from homology"/>
<dbReference type="Proteomes" id="UP001183629">
    <property type="component" value="Unassembled WGS sequence"/>
</dbReference>
<evidence type="ECO:0000256" key="7">
    <source>
        <dbReference type="SAM" id="Phobius"/>
    </source>
</evidence>
<feature type="transmembrane region" description="Helical" evidence="7">
    <location>
        <begin position="818"/>
        <end position="838"/>
    </location>
</feature>
<feature type="transmembrane region" description="Helical" evidence="7">
    <location>
        <begin position="312"/>
        <end position="341"/>
    </location>
</feature>
<keyword evidence="2" id="KW-1003">Cell membrane</keyword>
<dbReference type="GO" id="GO:0022857">
    <property type="term" value="F:transmembrane transporter activity"/>
    <property type="evidence" value="ECO:0007669"/>
    <property type="project" value="TreeGrafter"/>
</dbReference>
<dbReference type="PANTHER" id="PTHR30572:SF4">
    <property type="entry name" value="ABC TRANSPORTER PERMEASE YTRF"/>
    <property type="match status" value="1"/>
</dbReference>
<accession>A0AAE3ZHN7</accession>
<feature type="transmembrane region" description="Helical" evidence="7">
    <location>
        <begin position="445"/>
        <end position="469"/>
    </location>
</feature>
<protein>
    <submittedName>
        <fullName evidence="9">ABC transport system permease protein</fullName>
    </submittedName>
</protein>
<dbReference type="GO" id="GO:0005886">
    <property type="term" value="C:plasma membrane"/>
    <property type="evidence" value="ECO:0007669"/>
    <property type="project" value="UniProtKB-SubCell"/>
</dbReference>
<evidence type="ECO:0000256" key="2">
    <source>
        <dbReference type="ARBA" id="ARBA00022475"/>
    </source>
</evidence>
<feature type="transmembrane region" description="Helical" evidence="7">
    <location>
        <begin position="361"/>
        <end position="387"/>
    </location>
</feature>
<feature type="domain" description="ABC3 transporter permease C-terminal" evidence="8">
    <location>
        <begin position="271"/>
        <end position="391"/>
    </location>
</feature>
<sequence length="855" mass="86491">MTVLRTQLAGLTRRPARLLLTGLALIVAATVVFGTVLAQRITHHTILDTFSGTSAAADLVVGNDASATSEALAIVRRTAGVESATARNSAYYTVPSVPGGYLVVTGDPGTGPLSEVTLTSGTYPSAENQIAVTTRTAERMGLTVGRTVIVRLGPDEPERTLTVTGLVSPLRGEGFSGTAFTTDTLVSAMSTADAPTYEESGIGRIEVHLAAGATPEAVTQDLTRTLPEVVDPRGDGVAKRPLDVRNGAALREEEALAAASSMNELFFLVGIFVAIAAAAAALVATSTFRIVFAQRMKQLALLRAVGAGRGALTRALIVEGALTGAVAGVTGVLVAYALGLAAGPAARVFLDTPLAAPGLPIVPALLVVAGTTVVAIIAVLSPAVTAARVSPLEALRSAAVTGASARLGVVRWIFGLLLTAASLALVGLAVSSLPEPNMPNESGETVMLATVAGGTLGFFALIVLGPAILRPVLWLVGQPLRALGPTGRLAIGGVGGAPKRAAAVSVVVALAVTMIAGALVALSTARAAMDQELALMAPADLQISAEAGQAMPPGAVEAARAHPELRNVVPYRLTEADIPVEGEDRDDPTARHPVLDLSLTALRTSEDIRVTEGTLDAIGPGKIIALDYLGDFTALGIGETATITREGKSVTGTVVATVAGLPMDAWAVLDPADMTTLGLAPAPTGLLADAADDRTAAYQAAQTLVPGGGVGVLADQRDDYEEQLLVITAAALGLVGMTVSVAVVGVGTTTALSVVERLREAGLLRAVGMSRGRLRATLLIEASLYGVVGSLLGLALAVPFASLMLGGIGLDGPVALPWGQLALVVLVLGVLTAASGVLPARRASRVAPTAALAMD</sequence>
<evidence type="ECO:0000256" key="5">
    <source>
        <dbReference type="ARBA" id="ARBA00023136"/>
    </source>
</evidence>